<name>A0AAV0FXK3_9ASTE</name>
<evidence type="ECO:0000256" key="8">
    <source>
        <dbReference type="PIRSR" id="PIRSR605150-1"/>
    </source>
</evidence>
<accession>A0AAV0FXK3</accession>
<evidence type="ECO:0000256" key="3">
    <source>
        <dbReference type="ARBA" id="ARBA00022679"/>
    </source>
</evidence>
<keyword evidence="4 11" id="KW-0812">Transmembrane</keyword>
<dbReference type="InterPro" id="IPR005150">
    <property type="entry name" value="Cellulose_synth"/>
</dbReference>
<evidence type="ECO:0000256" key="11">
    <source>
        <dbReference type="SAM" id="Phobius"/>
    </source>
</evidence>
<keyword evidence="13" id="KW-1185">Reference proteome</keyword>
<feature type="binding site" evidence="10">
    <location>
        <position position="297"/>
    </location>
    <ligand>
        <name>Mn(2+)</name>
        <dbReference type="ChEBI" id="CHEBI:29035"/>
    </ligand>
</feature>
<keyword evidence="5 11" id="KW-1133">Transmembrane helix</keyword>
<dbReference type="SUPFAM" id="SSF53448">
    <property type="entry name" value="Nucleotide-diphospho-sugar transferases"/>
    <property type="match status" value="1"/>
</dbReference>
<evidence type="ECO:0000256" key="2">
    <source>
        <dbReference type="ARBA" id="ARBA00022676"/>
    </source>
</evidence>
<feature type="transmembrane region" description="Helical" evidence="11">
    <location>
        <begin position="658"/>
        <end position="678"/>
    </location>
</feature>
<evidence type="ECO:0000313" key="12">
    <source>
        <dbReference type="EMBL" id="CAH9140418.1"/>
    </source>
</evidence>
<feature type="transmembrane region" description="Helical" evidence="11">
    <location>
        <begin position="66"/>
        <end position="85"/>
    </location>
</feature>
<feature type="transmembrane region" description="Helical" evidence="11">
    <location>
        <begin position="27"/>
        <end position="46"/>
    </location>
</feature>
<evidence type="ECO:0000256" key="10">
    <source>
        <dbReference type="PIRSR" id="PIRSR605150-3"/>
    </source>
</evidence>
<feature type="transmembrane region" description="Helical" evidence="11">
    <location>
        <begin position="724"/>
        <end position="743"/>
    </location>
</feature>
<feature type="transmembrane region" description="Helical" evidence="11">
    <location>
        <begin position="539"/>
        <end position="559"/>
    </location>
</feature>
<dbReference type="Gene3D" id="3.90.550.10">
    <property type="entry name" value="Spore Coat Polysaccharide Biosynthesis Protein SpsA, Chain A"/>
    <property type="match status" value="2"/>
</dbReference>
<dbReference type="GO" id="GO:0030244">
    <property type="term" value="P:cellulose biosynthetic process"/>
    <property type="evidence" value="ECO:0007669"/>
    <property type="project" value="InterPro"/>
</dbReference>
<dbReference type="PANTHER" id="PTHR13301">
    <property type="entry name" value="X-BOX TRANSCRIPTION FACTOR-RELATED"/>
    <property type="match status" value="1"/>
</dbReference>
<proteinExistence type="predicted"/>
<dbReference type="Proteomes" id="UP001152523">
    <property type="component" value="Unassembled WGS sequence"/>
</dbReference>
<keyword evidence="2" id="KW-0328">Glycosyltransferase</keyword>
<feature type="active site" evidence="8">
    <location>
        <position position="154"/>
    </location>
</feature>
<keyword evidence="6 11" id="KW-0472">Membrane</keyword>
<comment type="subcellular location">
    <subcellularLocation>
        <location evidence="1">Endomembrane system</location>
        <topology evidence="1">Multi-pass membrane protein</topology>
    </subcellularLocation>
</comment>
<organism evidence="12 13">
    <name type="scientific">Cuscuta epithymum</name>
    <dbReference type="NCBI Taxonomy" id="186058"/>
    <lineage>
        <taxon>Eukaryota</taxon>
        <taxon>Viridiplantae</taxon>
        <taxon>Streptophyta</taxon>
        <taxon>Embryophyta</taxon>
        <taxon>Tracheophyta</taxon>
        <taxon>Spermatophyta</taxon>
        <taxon>Magnoliopsida</taxon>
        <taxon>eudicotyledons</taxon>
        <taxon>Gunneridae</taxon>
        <taxon>Pentapetalae</taxon>
        <taxon>asterids</taxon>
        <taxon>lamiids</taxon>
        <taxon>Solanales</taxon>
        <taxon>Convolvulaceae</taxon>
        <taxon>Cuscuteae</taxon>
        <taxon>Cuscuta</taxon>
        <taxon>Cuscuta subgen. Cuscuta</taxon>
    </lineage>
</organism>
<protein>
    <submittedName>
        <fullName evidence="12">Uncharacterized protein</fullName>
    </submittedName>
</protein>
<evidence type="ECO:0000256" key="6">
    <source>
        <dbReference type="ARBA" id="ARBA00023136"/>
    </source>
</evidence>
<feature type="transmembrane region" description="Helical" evidence="11">
    <location>
        <begin position="690"/>
        <end position="712"/>
    </location>
</feature>
<keyword evidence="7" id="KW-0961">Cell wall biogenesis/degradation</keyword>
<evidence type="ECO:0000256" key="5">
    <source>
        <dbReference type="ARBA" id="ARBA00022989"/>
    </source>
</evidence>
<keyword evidence="3" id="KW-0808">Transferase</keyword>
<dbReference type="GO" id="GO:0016020">
    <property type="term" value="C:membrane"/>
    <property type="evidence" value="ECO:0007669"/>
    <property type="project" value="InterPro"/>
</dbReference>
<dbReference type="GO" id="GO:0016760">
    <property type="term" value="F:cellulose synthase (UDP-forming) activity"/>
    <property type="evidence" value="ECO:0007669"/>
    <property type="project" value="InterPro"/>
</dbReference>
<feature type="binding site" evidence="9">
    <location>
        <position position="154"/>
    </location>
    <ligand>
        <name>UDP-alpha-D-glucose</name>
        <dbReference type="ChEBI" id="CHEBI:58885"/>
    </ligand>
</feature>
<reference evidence="12" key="1">
    <citation type="submission" date="2022-07" db="EMBL/GenBank/DDBJ databases">
        <authorList>
            <person name="Macas J."/>
            <person name="Novak P."/>
            <person name="Neumann P."/>
        </authorList>
    </citation>
    <scope>NUCLEOTIDE SEQUENCE</scope>
</reference>
<dbReference type="EMBL" id="CAMAPF010001023">
    <property type="protein sequence ID" value="CAH9140418.1"/>
    <property type="molecule type" value="Genomic_DNA"/>
</dbReference>
<comment type="caution">
    <text evidence="12">The sequence shown here is derived from an EMBL/GenBank/DDBJ whole genome shotgun (WGS) entry which is preliminary data.</text>
</comment>
<feature type="binding site" evidence="9">
    <location>
        <position position="125"/>
    </location>
    <ligand>
        <name>UDP-alpha-D-glucose</name>
        <dbReference type="ChEBI" id="CHEBI:58885"/>
    </ligand>
</feature>
<dbReference type="AlphaFoldDB" id="A0AAV0FXK3"/>
<feature type="active site" evidence="8">
    <location>
        <position position="456"/>
    </location>
</feature>
<evidence type="ECO:0000256" key="1">
    <source>
        <dbReference type="ARBA" id="ARBA00004127"/>
    </source>
</evidence>
<evidence type="ECO:0000256" key="4">
    <source>
        <dbReference type="ARBA" id="ARBA00022692"/>
    </source>
</evidence>
<dbReference type="GO" id="GO:0012505">
    <property type="term" value="C:endomembrane system"/>
    <property type="evidence" value="ECO:0007669"/>
    <property type="project" value="UniProtKB-SubCell"/>
</dbReference>
<evidence type="ECO:0000256" key="9">
    <source>
        <dbReference type="PIRSR" id="PIRSR605150-2"/>
    </source>
</evidence>
<dbReference type="Pfam" id="PF03552">
    <property type="entry name" value="Cellulose_synt"/>
    <property type="match status" value="2"/>
</dbReference>
<feature type="binding site" evidence="10">
    <location>
        <position position="273"/>
    </location>
    <ligand>
        <name>Mn(2+)</name>
        <dbReference type="ChEBI" id="CHEBI:29035"/>
    </ligand>
</feature>
<dbReference type="InterPro" id="IPR029044">
    <property type="entry name" value="Nucleotide-diphossugar_trans"/>
</dbReference>
<evidence type="ECO:0000313" key="13">
    <source>
        <dbReference type="Proteomes" id="UP001152523"/>
    </source>
</evidence>
<sequence length="745" mass="84646">MSTSSRDGANAAAPPLNHLRVLSTNLIINRLHMLLNGIAITAILFYRFTGAGVEMIERETPLFGVPLPYMIITVSEVILAFLWVLHQAYRWRPVKRTVFPERLPAAEEVLPAVDVFVCTADPGKEPALGVMNTVISAMSLDYPGNKLAVYISDDGGCDGTLDAVREAWKFSRFWVPFCRKYKVKVRCPEAYFSTAAADVGEDDSTEFYTDWRMVKERYDEFEEALAKNSSKSVSRDHPPTIQVMNDDSKEDDEMPLLVYVSREKRPGQPHHFKGGALNVLLRVSAAMSNAPYFLVLDCDMYCYDPSSARQAMCFYLDPKISQQLAWVQFPQKFRNTSEYDIYDGRLNPIWREGQGFDGIRGPPIYGCNFFMTREAIYGIKDIQKGIDLNQQKKLFGSSNELIESINNIYKKKLPERGRKSYYALQKELQLLASCAYDHDTHWGKEVGYRYFTVVEDSITGLELHSNGWKSVLLDPSEPCFLGASTTNLNDMLAQQTRWSFGLMQIGLSKFMPLVYGPLRMSIIQSMCYGALVLDCLYTIPFYGLAIFPPICMLYGIPLYPKVSNSFFYAFAYAFLSSQLKHVQEVFAYGDPHPFRNALYELRVWMMKSGGCYFYALMNSVFNKFGLHKANFSLTNKVDDDEQVKFYEAGIYDFRASPIFLVPLCSIYILNLACFITGIARRTFQESYEMLLAQAVLSLFGIVVNFHVLEGMLWRKDSGCISPHVSRLALILSGLIFSCGTLIVRY</sequence>
<evidence type="ECO:0000256" key="7">
    <source>
        <dbReference type="ARBA" id="ARBA00023316"/>
    </source>
</evidence>
<gene>
    <name evidence="12" type="ORF">CEPIT_LOCUS38326</name>
</gene>
<dbReference type="GO" id="GO:0071555">
    <property type="term" value="P:cell wall organization"/>
    <property type="evidence" value="ECO:0007669"/>
    <property type="project" value="UniProtKB-KW"/>
</dbReference>
<feature type="binding site" evidence="9">
    <location>
        <position position="124"/>
    </location>
    <ligand>
        <name>UDP-alpha-D-glucose</name>
        <dbReference type="ChEBI" id="CHEBI:58885"/>
    </ligand>
</feature>